<dbReference type="CDD" id="cd06223">
    <property type="entry name" value="PRTases_typeI"/>
    <property type="match status" value="1"/>
</dbReference>
<dbReference type="GO" id="GO:0016301">
    <property type="term" value="F:kinase activity"/>
    <property type="evidence" value="ECO:0007669"/>
    <property type="project" value="UniProtKB-KW"/>
</dbReference>
<dbReference type="FunFam" id="3.40.50.2020:FF:000063">
    <property type="entry name" value="Phosphoribosylpyrophosphate synthetase"/>
    <property type="match status" value="1"/>
</dbReference>
<dbReference type="GO" id="GO:0005737">
    <property type="term" value="C:cytoplasm"/>
    <property type="evidence" value="ECO:0007669"/>
    <property type="project" value="TreeGrafter"/>
</dbReference>
<feature type="compositionally biased region" description="Basic and acidic residues" evidence="3">
    <location>
        <begin position="40"/>
        <end position="102"/>
    </location>
</feature>
<dbReference type="Pfam" id="PF13793">
    <property type="entry name" value="Pribosyltran_N"/>
    <property type="match status" value="1"/>
</dbReference>
<dbReference type="InterPro" id="IPR000836">
    <property type="entry name" value="PRTase_dom"/>
</dbReference>
<keyword evidence="5" id="KW-0418">Kinase</keyword>
<dbReference type="Gene3D" id="3.40.50.2020">
    <property type="match status" value="3"/>
</dbReference>
<proteinExistence type="inferred from homology"/>
<feature type="compositionally biased region" description="Polar residues" evidence="3">
    <location>
        <begin position="487"/>
        <end position="505"/>
    </location>
</feature>
<dbReference type="GO" id="GO:0005524">
    <property type="term" value="F:ATP binding"/>
    <property type="evidence" value="ECO:0007669"/>
    <property type="project" value="TreeGrafter"/>
</dbReference>
<organism evidence="5">
    <name type="scientific">Talaromyces marneffei PM1</name>
    <dbReference type="NCBI Taxonomy" id="1077442"/>
    <lineage>
        <taxon>Eukaryota</taxon>
        <taxon>Fungi</taxon>
        <taxon>Dikarya</taxon>
        <taxon>Ascomycota</taxon>
        <taxon>Pezizomycotina</taxon>
        <taxon>Eurotiomycetes</taxon>
        <taxon>Eurotiomycetidae</taxon>
        <taxon>Eurotiales</taxon>
        <taxon>Trichocomaceae</taxon>
        <taxon>Talaromyces</taxon>
        <taxon>Talaromyces sect. Talaromyces</taxon>
    </lineage>
</organism>
<dbReference type="InterPro" id="IPR005946">
    <property type="entry name" value="Rib-P_diPkinase"/>
</dbReference>
<dbReference type="HOGENOM" id="CLU_019782_0_0_1"/>
<dbReference type="InterPro" id="IPR029057">
    <property type="entry name" value="PRTase-like"/>
</dbReference>
<protein>
    <submittedName>
        <fullName evidence="5">Ribose-phosphate pyrophosphokinase 5</fullName>
    </submittedName>
</protein>
<keyword evidence="2" id="KW-0545">Nucleotide biosynthesis</keyword>
<evidence type="ECO:0000313" key="5">
    <source>
        <dbReference type="EMBL" id="KFX49280.1"/>
    </source>
</evidence>
<evidence type="ECO:0000256" key="3">
    <source>
        <dbReference type="SAM" id="MobiDB-lite"/>
    </source>
</evidence>
<accession>A0A093VAS5</accession>
<reference evidence="5" key="1">
    <citation type="journal article" date="2014" name="PLoS Genet.">
        <title>Signature Gene Expression Reveals Novel Clues to the Molecular Mechanisms of Dimorphic Transition in Penicillium marneffei.</title>
        <authorList>
            <person name="Yang E."/>
            <person name="Wang G."/>
            <person name="Cai J."/>
            <person name="Woo P.C."/>
            <person name="Lau S.K."/>
            <person name="Yuen K.-Y."/>
            <person name="Chow W.-N."/>
            <person name="Lin X."/>
        </authorList>
    </citation>
    <scope>NUCLEOTIDE SEQUENCE [LARGE SCALE GENOMIC DNA]</scope>
    <source>
        <strain evidence="5">PM1</strain>
    </source>
</reference>
<dbReference type="eggNOG" id="KOG1448">
    <property type="taxonomic scope" value="Eukaryota"/>
</dbReference>
<dbReference type="AlphaFoldDB" id="A0A093VAS5"/>
<evidence type="ECO:0000256" key="1">
    <source>
        <dbReference type="ARBA" id="ARBA00006478"/>
    </source>
</evidence>
<dbReference type="EMBL" id="JPOX01000010">
    <property type="protein sequence ID" value="KFX49280.1"/>
    <property type="molecule type" value="Genomic_DNA"/>
</dbReference>
<keyword evidence="5" id="KW-0808">Transferase</keyword>
<feature type="region of interest" description="Disordered" evidence="3">
    <location>
        <begin position="456"/>
        <end position="511"/>
    </location>
</feature>
<evidence type="ECO:0000256" key="2">
    <source>
        <dbReference type="ARBA" id="ARBA00022727"/>
    </source>
</evidence>
<dbReference type="InterPro" id="IPR029071">
    <property type="entry name" value="Ubiquitin-like_domsf"/>
</dbReference>
<dbReference type="SUPFAM" id="SSF53271">
    <property type="entry name" value="PRTase-like"/>
    <property type="match status" value="2"/>
</dbReference>
<dbReference type="Gene3D" id="3.10.20.90">
    <property type="entry name" value="Phosphatidylinositol 3-kinase Catalytic Subunit, Chain A, domain 1"/>
    <property type="match status" value="1"/>
</dbReference>
<dbReference type="NCBIfam" id="TIGR01251">
    <property type="entry name" value="ribP_PPkin"/>
    <property type="match status" value="1"/>
</dbReference>
<dbReference type="GO" id="GO:0006015">
    <property type="term" value="P:5-phosphoribose 1-diphosphate biosynthetic process"/>
    <property type="evidence" value="ECO:0007669"/>
    <property type="project" value="TreeGrafter"/>
</dbReference>
<dbReference type="GO" id="GO:0002189">
    <property type="term" value="C:ribose phosphate diphosphokinase complex"/>
    <property type="evidence" value="ECO:0007669"/>
    <property type="project" value="TreeGrafter"/>
</dbReference>
<dbReference type="GO" id="GO:0004749">
    <property type="term" value="F:ribose phosphate diphosphokinase activity"/>
    <property type="evidence" value="ECO:0007669"/>
    <property type="project" value="TreeGrafter"/>
</dbReference>
<dbReference type="Pfam" id="PF14572">
    <property type="entry name" value="Pribosyl_synth"/>
    <property type="match status" value="1"/>
</dbReference>
<feature type="region of interest" description="Disordered" evidence="3">
    <location>
        <begin position="1"/>
        <end position="111"/>
    </location>
</feature>
<feature type="domain" description="Ribose-phosphate pyrophosphokinase N-terminal" evidence="4">
    <location>
        <begin position="309"/>
        <end position="404"/>
    </location>
</feature>
<gene>
    <name evidence="5" type="ORF">GQ26_0102650</name>
</gene>
<dbReference type="GO" id="GO:0006164">
    <property type="term" value="P:purine nucleotide biosynthetic process"/>
    <property type="evidence" value="ECO:0007669"/>
    <property type="project" value="TreeGrafter"/>
</dbReference>
<name>A0A093VAS5_TALMA</name>
<dbReference type="InterPro" id="IPR029099">
    <property type="entry name" value="Pribosyltran_N"/>
</dbReference>
<feature type="region of interest" description="Disordered" evidence="3">
    <location>
        <begin position="420"/>
        <end position="442"/>
    </location>
</feature>
<feature type="compositionally biased region" description="Basic and acidic residues" evidence="3">
    <location>
        <begin position="1"/>
        <end position="11"/>
    </location>
</feature>
<dbReference type="FunFam" id="3.40.50.2020:FF:000030">
    <property type="entry name" value="Ribose-phosphate pyrophosphokinase II"/>
    <property type="match status" value="1"/>
</dbReference>
<dbReference type="SUPFAM" id="SSF54236">
    <property type="entry name" value="Ubiquitin-like"/>
    <property type="match status" value="1"/>
</dbReference>
<dbReference type="FunFam" id="3.40.50.2020:FF:000047">
    <property type="entry name" value="Ribose-phosphate pyrophosphokinase II"/>
    <property type="match status" value="1"/>
</dbReference>
<dbReference type="GO" id="GO:0000287">
    <property type="term" value="F:magnesium ion binding"/>
    <property type="evidence" value="ECO:0007669"/>
    <property type="project" value="InterPro"/>
</dbReference>
<feature type="compositionally biased region" description="Polar residues" evidence="3">
    <location>
        <begin position="420"/>
        <end position="430"/>
    </location>
</feature>
<dbReference type="SMART" id="SM01400">
    <property type="entry name" value="Pribosyltran_N"/>
    <property type="match status" value="1"/>
</dbReference>
<comment type="caution">
    <text evidence="5">The sequence shown here is derived from an EMBL/GenBank/DDBJ whole genome shotgun (WGS) entry which is preliminary data.</text>
</comment>
<dbReference type="PANTHER" id="PTHR10210">
    <property type="entry name" value="RIBOSE-PHOSPHATE DIPHOSPHOKINASE FAMILY MEMBER"/>
    <property type="match status" value="1"/>
</dbReference>
<feature type="compositionally biased region" description="Basic and acidic residues" evidence="3">
    <location>
        <begin position="477"/>
        <end position="486"/>
    </location>
</feature>
<dbReference type="PANTHER" id="PTHR10210:SF36">
    <property type="entry name" value="RIBOSE-PHOSPHATE PYROPHOSPHOKINASE 5"/>
    <property type="match status" value="1"/>
</dbReference>
<comment type="similarity">
    <text evidence="1">Belongs to the ribose-phosphate pyrophosphokinase family.</text>
</comment>
<sequence length="738" mass="81807">MADSRSRSPRPERRRRSRSPDFDRSRRPRNQGGFRWKDKRPRDDRNRDDDRRLERGYREQYRPRSPRRDRSGDRYGDRERGRDTNAPVRHDEKRDEKLDGSKPKAVPKKAPVVAAPAEEMIIVNVNDRLGTKAAIPCLASDPIKLFKAQVAARIGREPHEILLKRQGERPFKDQLTLQGSRHRRLKGTLGFLQRHGAIFRDSLRPQPAKACLGQYSTPYSAGYRAKPGAASAGRRVIFLHADKILSTLNLVLTSSLLSFNLLRPDLPPHPIYKHGFLIVASSRNRLVAVCSDFIASFLSLAPNIGDLNIVIIGGTSHPQLTQTICNHLGIPPANVLLSKFAVGETRVEIQESVREKDVYIIQSGGGKVNDHLLELLITISACKTASAKRVTAVLPLFPYSRQSDIPYKKSGAPLVKSSAHSQFTFDSTPSTPHPGKVESQGMNNDVENLQKSLARAQIESESNGSPVKRRPIANGGKRSDTIESARSESSLTNGVNGDETASTAGSVAKVPEFEPRPGYRQWVAQAGTLIADLLTCAGADHIITMDLHDPQYQGFFDIPVDNLYGRPLLKRYIQRHIPDYRNCIIVSPDAGGAKRATAIADSMGVEFALIHKERRPTKIADRQNATMMLVGDVRDRTAILIDDLADTSNTITRAAKLLKKEGASKVYALVTHGILSGDAIERINASALDKVVVTNTVDQTEHCKRCPKLEVLEVGNVFAEAIRRVHHGESISVLFQYD</sequence>
<evidence type="ECO:0000259" key="4">
    <source>
        <dbReference type="Pfam" id="PF13793"/>
    </source>
</evidence>